<sequence>MAFILKLNESLSKKIVYIWNMGHFCPIFFA</sequence>
<dbReference type="AlphaFoldDB" id="A0A1G5ARG2"/>
<organism evidence="1 2">
    <name type="scientific">Desulfoluna spongiiphila</name>
    <dbReference type="NCBI Taxonomy" id="419481"/>
    <lineage>
        <taxon>Bacteria</taxon>
        <taxon>Pseudomonadati</taxon>
        <taxon>Thermodesulfobacteriota</taxon>
        <taxon>Desulfobacteria</taxon>
        <taxon>Desulfobacterales</taxon>
        <taxon>Desulfolunaceae</taxon>
        <taxon>Desulfoluna</taxon>
    </lineage>
</organism>
<dbReference type="EMBL" id="FMUX01000001">
    <property type="protein sequence ID" value="SCX80475.1"/>
    <property type="molecule type" value="Genomic_DNA"/>
</dbReference>
<dbReference type="Proteomes" id="UP000198870">
    <property type="component" value="Unassembled WGS sequence"/>
</dbReference>
<protein>
    <submittedName>
        <fullName evidence="1">Uncharacterized protein</fullName>
    </submittedName>
</protein>
<dbReference type="STRING" id="419481.SAMN05216233_101400"/>
<evidence type="ECO:0000313" key="1">
    <source>
        <dbReference type="EMBL" id="SCX80475.1"/>
    </source>
</evidence>
<gene>
    <name evidence="1" type="ORF">SAMN05216233_101400</name>
</gene>
<reference evidence="1 2" key="1">
    <citation type="submission" date="2016-10" db="EMBL/GenBank/DDBJ databases">
        <authorList>
            <person name="de Groot N.N."/>
        </authorList>
    </citation>
    <scope>NUCLEOTIDE SEQUENCE [LARGE SCALE GENOMIC DNA]</scope>
    <source>
        <strain evidence="1 2">AA1</strain>
    </source>
</reference>
<keyword evidence="2" id="KW-1185">Reference proteome</keyword>
<evidence type="ECO:0000313" key="2">
    <source>
        <dbReference type="Proteomes" id="UP000198870"/>
    </source>
</evidence>
<accession>A0A1G5ARG2</accession>
<name>A0A1G5ARG2_9BACT</name>
<proteinExistence type="predicted"/>